<comment type="caution">
    <text evidence="2">The sequence shown here is derived from an EMBL/GenBank/DDBJ whole genome shotgun (WGS) entry which is preliminary data.</text>
</comment>
<feature type="transmembrane region" description="Helical" evidence="1">
    <location>
        <begin position="64"/>
        <end position="83"/>
    </location>
</feature>
<dbReference type="Proteomes" id="UP001165269">
    <property type="component" value="Unassembled WGS sequence"/>
</dbReference>
<dbReference type="EMBL" id="JALDAY010000024">
    <property type="protein sequence ID" value="MCI3279206.1"/>
    <property type="molecule type" value="Genomic_DNA"/>
</dbReference>
<evidence type="ECO:0000313" key="2">
    <source>
        <dbReference type="EMBL" id="MCI3279206.1"/>
    </source>
</evidence>
<accession>A0ABS9YR38</accession>
<organism evidence="2 3">
    <name type="scientific">Streptomyces cylindrosporus</name>
    <dbReference type="NCBI Taxonomy" id="2927583"/>
    <lineage>
        <taxon>Bacteria</taxon>
        <taxon>Bacillati</taxon>
        <taxon>Actinomycetota</taxon>
        <taxon>Actinomycetes</taxon>
        <taxon>Kitasatosporales</taxon>
        <taxon>Streptomycetaceae</taxon>
        <taxon>Streptomyces</taxon>
    </lineage>
</organism>
<feature type="transmembrane region" description="Helical" evidence="1">
    <location>
        <begin position="41"/>
        <end position="58"/>
    </location>
</feature>
<keyword evidence="1" id="KW-1133">Transmembrane helix</keyword>
<proteinExistence type="predicted"/>
<keyword evidence="1" id="KW-0472">Membrane</keyword>
<keyword evidence="3" id="KW-1185">Reference proteome</keyword>
<gene>
    <name evidence="2" type="ORF">MQP27_49895</name>
</gene>
<dbReference type="RefSeq" id="WP_242779005.1">
    <property type="nucleotide sequence ID" value="NZ_JALDAY010000024.1"/>
</dbReference>
<evidence type="ECO:0000256" key="1">
    <source>
        <dbReference type="SAM" id="Phobius"/>
    </source>
</evidence>
<reference evidence="2" key="1">
    <citation type="submission" date="2022-03" db="EMBL/GenBank/DDBJ databases">
        <title>Streptomyces 7R015 and 7R016 isolated from Barleria lupulina in Thailand.</title>
        <authorList>
            <person name="Kanchanasin P."/>
            <person name="Phongsopitanun W."/>
            <person name="Tanasupawat S."/>
        </authorList>
    </citation>
    <scope>NUCLEOTIDE SEQUENCE</scope>
    <source>
        <strain evidence="2">7R015</strain>
    </source>
</reference>
<protein>
    <recommendedName>
        <fullName evidence="4">ABC transporter permease</fullName>
    </recommendedName>
</protein>
<keyword evidence="1" id="KW-0812">Transmembrane</keyword>
<sequence>MAASPGKIFGREPSVILGAIAIAVQFVSAFVVNVSQDTQTAINAAAAALVGFIVAYMVHDEGTFAAFVGLGQAALALAMNLGLHWSGDKQTAFMALFTILGQFWLVRDRVTAPVSKEGLRLAA</sequence>
<feature type="transmembrane region" description="Helical" evidence="1">
    <location>
        <begin position="15"/>
        <end position="34"/>
    </location>
</feature>
<evidence type="ECO:0000313" key="3">
    <source>
        <dbReference type="Proteomes" id="UP001165269"/>
    </source>
</evidence>
<name>A0ABS9YR38_9ACTN</name>
<evidence type="ECO:0008006" key="4">
    <source>
        <dbReference type="Google" id="ProtNLM"/>
    </source>
</evidence>